<keyword evidence="2" id="KW-1185">Reference proteome</keyword>
<protein>
    <submittedName>
        <fullName evidence="1">Uncharacterized protein</fullName>
    </submittedName>
</protein>
<organism evidence="1 2">
    <name type="scientific">Frankia nepalensis</name>
    <dbReference type="NCBI Taxonomy" id="1836974"/>
    <lineage>
        <taxon>Bacteria</taxon>
        <taxon>Bacillati</taxon>
        <taxon>Actinomycetota</taxon>
        <taxon>Actinomycetes</taxon>
        <taxon>Frankiales</taxon>
        <taxon>Frankiaceae</taxon>
        <taxon>Frankia</taxon>
    </lineage>
</organism>
<evidence type="ECO:0000313" key="1">
    <source>
        <dbReference type="EMBL" id="MBL7632552.1"/>
    </source>
</evidence>
<name>A0A937USJ5_9ACTN</name>
<dbReference type="Proteomes" id="UP000604475">
    <property type="component" value="Unassembled WGS sequence"/>
</dbReference>
<sequence>MVRSRLILIGYWAGKGAEGWPSPEGFVDANWDADEREVVGDYLRRGFVVRAYLGLSPCRICGRANGSLELSDGTYVWPEGLAHYVADHGVRPPELFVSHMWAMIDAFEAAGRDESWWRGQHQ</sequence>
<proteinExistence type="predicted"/>
<gene>
    <name evidence="1" type="ORF">I7412_36445</name>
</gene>
<comment type="caution">
    <text evidence="1">The sequence shown here is derived from an EMBL/GenBank/DDBJ whole genome shotgun (WGS) entry which is preliminary data.</text>
</comment>
<evidence type="ECO:0000313" key="2">
    <source>
        <dbReference type="Proteomes" id="UP000604475"/>
    </source>
</evidence>
<accession>A0A937USJ5</accession>
<dbReference type="EMBL" id="JAEACQ010000341">
    <property type="protein sequence ID" value="MBL7632552.1"/>
    <property type="molecule type" value="Genomic_DNA"/>
</dbReference>
<dbReference type="AlphaFoldDB" id="A0A937USJ5"/>
<reference evidence="1" key="1">
    <citation type="submission" date="2020-12" db="EMBL/GenBank/DDBJ databases">
        <title>Genomic characterization of non-nitrogen-fixing Frankia strains.</title>
        <authorList>
            <person name="Carlos-Shanley C."/>
            <person name="Guerra T."/>
            <person name="Hahn D."/>
        </authorList>
    </citation>
    <scope>NUCLEOTIDE SEQUENCE</scope>
    <source>
        <strain evidence="1">CN6</strain>
    </source>
</reference>